<dbReference type="PANTHER" id="PTHR13456">
    <property type="entry name" value="UPF0729 PROTEIN C18ORF32"/>
    <property type="match status" value="1"/>
</dbReference>
<dbReference type="Pfam" id="PF14975">
    <property type="entry name" value="DUF4512"/>
    <property type="match status" value="1"/>
</dbReference>
<protein>
    <submittedName>
        <fullName evidence="4">Uncharacterized protein</fullName>
    </submittedName>
</protein>
<evidence type="ECO:0000256" key="3">
    <source>
        <dbReference type="SAM" id="Phobius"/>
    </source>
</evidence>
<feature type="transmembrane region" description="Helical" evidence="3">
    <location>
        <begin position="6"/>
        <end position="28"/>
    </location>
</feature>
<dbReference type="PANTHER" id="PTHR13456:SF0">
    <property type="entry name" value="UPF0729 PROTEIN C18ORF32"/>
    <property type="match status" value="1"/>
</dbReference>
<keyword evidence="5" id="KW-1185">Reference proteome</keyword>
<evidence type="ECO:0000256" key="1">
    <source>
        <dbReference type="ARBA" id="ARBA00007959"/>
    </source>
</evidence>
<reference evidence="4 5" key="1">
    <citation type="submission" date="2020-04" db="EMBL/GenBank/DDBJ databases">
        <authorList>
            <person name="Alioto T."/>
            <person name="Alioto T."/>
            <person name="Gomez Garrido J."/>
        </authorList>
    </citation>
    <scope>NUCLEOTIDE SEQUENCE [LARGE SCALE GENOMIC DNA]</scope>
</reference>
<feature type="compositionally biased region" description="Polar residues" evidence="2">
    <location>
        <begin position="68"/>
        <end position="78"/>
    </location>
</feature>
<organism evidence="4 5">
    <name type="scientific">Cloeon dipterum</name>
    <dbReference type="NCBI Taxonomy" id="197152"/>
    <lineage>
        <taxon>Eukaryota</taxon>
        <taxon>Metazoa</taxon>
        <taxon>Ecdysozoa</taxon>
        <taxon>Arthropoda</taxon>
        <taxon>Hexapoda</taxon>
        <taxon>Insecta</taxon>
        <taxon>Pterygota</taxon>
        <taxon>Palaeoptera</taxon>
        <taxon>Ephemeroptera</taxon>
        <taxon>Pisciforma</taxon>
        <taxon>Baetidae</taxon>
        <taxon>Cloeon</taxon>
    </lineage>
</organism>
<dbReference type="EMBL" id="CADEPI010000020">
    <property type="protein sequence ID" value="CAB3365399.1"/>
    <property type="molecule type" value="Genomic_DNA"/>
</dbReference>
<comment type="similarity">
    <text evidence="1">Belongs to the UPF0729 family.</text>
</comment>
<dbReference type="AlphaFoldDB" id="A0A8S1C3H1"/>
<keyword evidence="3" id="KW-0472">Membrane</keyword>
<evidence type="ECO:0000256" key="2">
    <source>
        <dbReference type="SAM" id="MobiDB-lite"/>
    </source>
</evidence>
<name>A0A8S1C3H1_9INSE</name>
<evidence type="ECO:0000313" key="5">
    <source>
        <dbReference type="Proteomes" id="UP000494165"/>
    </source>
</evidence>
<proteinExistence type="inferred from homology"/>
<keyword evidence="3" id="KW-1133">Transmembrane helix</keyword>
<keyword evidence="3" id="KW-0812">Transmembrane</keyword>
<dbReference type="OrthoDB" id="10062823at2759"/>
<gene>
    <name evidence="4" type="ORF">CLODIP_2_CD06191</name>
</gene>
<feature type="region of interest" description="Disordered" evidence="2">
    <location>
        <begin position="54"/>
        <end position="78"/>
    </location>
</feature>
<dbReference type="InterPro" id="IPR026776">
    <property type="entry name" value="UPF0729_C18orf32-like"/>
</dbReference>
<comment type="caution">
    <text evidence="4">The sequence shown here is derived from an EMBL/GenBank/DDBJ whole genome shotgun (WGS) entry which is preliminary data.</text>
</comment>
<sequence>MVCVPCFLIPILLFVWHKFIQPIVLMFWNPWKVEDKKNEPADAAELKGEPAIATASEKEEASACPFSGATSTNKSKDD</sequence>
<accession>A0A8S1C3H1</accession>
<evidence type="ECO:0000313" key="4">
    <source>
        <dbReference type="EMBL" id="CAB3365399.1"/>
    </source>
</evidence>
<dbReference type="Proteomes" id="UP000494165">
    <property type="component" value="Unassembled WGS sequence"/>
</dbReference>